<comment type="caution">
    <text evidence="3">The sequence shown here is derived from an EMBL/GenBank/DDBJ whole genome shotgun (WGS) entry which is preliminary data.</text>
</comment>
<proteinExistence type="predicted"/>
<dbReference type="Pfam" id="PF04397">
    <property type="entry name" value="LytTR"/>
    <property type="match status" value="1"/>
</dbReference>
<dbReference type="GO" id="GO:0000156">
    <property type="term" value="F:phosphorelay response regulator activity"/>
    <property type="evidence" value="ECO:0007669"/>
    <property type="project" value="InterPro"/>
</dbReference>
<dbReference type="PANTHER" id="PTHR37299:SF1">
    <property type="entry name" value="STAGE 0 SPORULATION PROTEIN A HOMOLOG"/>
    <property type="match status" value="1"/>
</dbReference>
<dbReference type="GO" id="GO:0003677">
    <property type="term" value="F:DNA binding"/>
    <property type="evidence" value="ECO:0007669"/>
    <property type="project" value="InterPro"/>
</dbReference>
<sequence>MMSKFTVIIASASNKQVNLINDCINDDLRFELACVTHHTDEIIDLCSNIQVDLLVISDTLFEQLSATDRLKHLPIHTKLAFTSNSTEFAAQAFEFNTIDLMPTPLTKARVTTMFNKFAKTSEPLYLNHLKQMQSLLQQVKHYGLETEQIIVKESGRIRIIDTNDIEWIAGAGNYVELHLGQETRPVLHRETLSSMLNRMAIHGFVRIHRSTLVKRRSIKELKPTENGDYLLTLKNGESLNLSRRYKQNMTGILC</sequence>
<keyword evidence="1" id="KW-0902">Two-component regulatory system</keyword>
<dbReference type="InterPro" id="IPR046947">
    <property type="entry name" value="LytR-like"/>
</dbReference>
<reference evidence="3 4" key="1">
    <citation type="submission" date="2017-02" db="EMBL/GenBank/DDBJ databases">
        <title>Pseudoalteromonas ulvae TC14 Genome.</title>
        <authorList>
            <person name="Molmeret M."/>
        </authorList>
    </citation>
    <scope>NUCLEOTIDE SEQUENCE [LARGE SCALE GENOMIC DNA]</scope>
    <source>
        <strain evidence="3">TC14</strain>
    </source>
</reference>
<dbReference type="EMBL" id="MWPV01000001">
    <property type="protein sequence ID" value="OUL59137.1"/>
    <property type="molecule type" value="Genomic_DNA"/>
</dbReference>
<name>A0A244CU46_PSEDV</name>
<evidence type="ECO:0000259" key="2">
    <source>
        <dbReference type="PROSITE" id="PS50930"/>
    </source>
</evidence>
<gene>
    <name evidence="3" type="ORF">B1199_02335</name>
</gene>
<dbReference type="Gene3D" id="2.40.50.1020">
    <property type="entry name" value="LytTr DNA-binding domain"/>
    <property type="match status" value="1"/>
</dbReference>
<accession>A0A244CU46</accession>
<organism evidence="3 4">
    <name type="scientific">Pseudoalteromonas ulvae</name>
    <dbReference type="NCBI Taxonomy" id="107327"/>
    <lineage>
        <taxon>Bacteria</taxon>
        <taxon>Pseudomonadati</taxon>
        <taxon>Pseudomonadota</taxon>
        <taxon>Gammaproteobacteria</taxon>
        <taxon>Alteromonadales</taxon>
        <taxon>Pseudoalteromonadaceae</taxon>
        <taxon>Pseudoalteromonas</taxon>
    </lineage>
</organism>
<dbReference type="InterPro" id="IPR007492">
    <property type="entry name" value="LytTR_DNA-bd_dom"/>
</dbReference>
<evidence type="ECO:0000313" key="4">
    <source>
        <dbReference type="Proteomes" id="UP000194841"/>
    </source>
</evidence>
<dbReference type="SMART" id="SM00850">
    <property type="entry name" value="LytTR"/>
    <property type="match status" value="1"/>
</dbReference>
<protein>
    <recommendedName>
        <fullName evidence="2">HTH LytTR-type domain-containing protein</fullName>
    </recommendedName>
</protein>
<dbReference type="PROSITE" id="PS50930">
    <property type="entry name" value="HTH_LYTTR"/>
    <property type="match status" value="1"/>
</dbReference>
<dbReference type="PANTHER" id="PTHR37299">
    <property type="entry name" value="TRANSCRIPTIONAL REGULATOR-RELATED"/>
    <property type="match status" value="1"/>
</dbReference>
<dbReference type="Proteomes" id="UP000194841">
    <property type="component" value="Unassembled WGS sequence"/>
</dbReference>
<evidence type="ECO:0000256" key="1">
    <source>
        <dbReference type="ARBA" id="ARBA00023012"/>
    </source>
</evidence>
<feature type="domain" description="HTH LytTR-type" evidence="2">
    <location>
        <begin position="149"/>
        <end position="245"/>
    </location>
</feature>
<dbReference type="AlphaFoldDB" id="A0A244CU46"/>
<keyword evidence="4" id="KW-1185">Reference proteome</keyword>
<evidence type="ECO:0000313" key="3">
    <source>
        <dbReference type="EMBL" id="OUL59137.1"/>
    </source>
</evidence>